<evidence type="ECO:0000313" key="1">
    <source>
        <dbReference type="EMBL" id="CAN71733.1"/>
    </source>
</evidence>
<gene>
    <name evidence="1" type="ORF">VITISV_014007</name>
</gene>
<name>A5AW10_VITVI</name>
<sequence>MKNRSFEVLCHKQIRNTTPLCDAQHNSFHPDGNSHSFHPDVSHPEFCPANVLPYPNVSLPQFCPADILPSPDISQPDGRGGRFNFSGQTCPDPLIEYFTSGYLTTGWERRTFQLPRLDMSGSSNSAYPKSFSLNIQCHGVLPKLPDISDRLLEIFFFRYLMSKSPNSPCNPPIIGFLSL</sequence>
<organism evidence="1">
    <name type="scientific">Vitis vinifera</name>
    <name type="common">Grape</name>
    <dbReference type="NCBI Taxonomy" id="29760"/>
    <lineage>
        <taxon>Eukaryota</taxon>
        <taxon>Viridiplantae</taxon>
        <taxon>Streptophyta</taxon>
        <taxon>Embryophyta</taxon>
        <taxon>Tracheophyta</taxon>
        <taxon>Spermatophyta</taxon>
        <taxon>Magnoliopsida</taxon>
        <taxon>eudicotyledons</taxon>
        <taxon>Gunneridae</taxon>
        <taxon>Pentapetalae</taxon>
        <taxon>rosids</taxon>
        <taxon>Vitales</taxon>
        <taxon>Vitaceae</taxon>
        <taxon>Viteae</taxon>
        <taxon>Vitis</taxon>
    </lineage>
</organism>
<accession>A5AW10</accession>
<dbReference type="AlphaFoldDB" id="A5AW10"/>
<proteinExistence type="predicted"/>
<protein>
    <submittedName>
        <fullName evidence="1">Uncharacterized protein</fullName>
    </submittedName>
</protein>
<dbReference type="EMBL" id="AM437655">
    <property type="protein sequence ID" value="CAN71733.1"/>
    <property type="molecule type" value="Genomic_DNA"/>
</dbReference>
<reference evidence="1" key="1">
    <citation type="journal article" date="2007" name="PLoS ONE">
        <title>The first genome sequence of an elite grapevine cultivar (Pinot noir Vitis vinifera L.): coping with a highly heterozygous genome.</title>
        <authorList>
            <person name="Velasco R."/>
            <person name="Zharkikh A."/>
            <person name="Troggio M."/>
            <person name="Cartwright D.A."/>
            <person name="Cestaro A."/>
            <person name="Pruss D."/>
            <person name="Pindo M."/>
            <person name="FitzGerald L.M."/>
            <person name="Vezzulli S."/>
            <person name="Reid J."/>
            <person name="Malacarne G."/>
            <person name="Iliev D."/>
            <person name="Coppola G."/>
            <person name="Wardell B."/>
            <person name="Micheletti D."/>
            <person name="Macalma T."/>
            <person name="Facci M."/>
            <person name="Mitchell J.T."/>
            <person name="Perazzolli M."/>
            <person name="Eldredge G."/>
            <person name="Gatto P."/>
            <person name="Oyzerski R."/>
            <person name="Moretto M."/>
            <person name="Gutin N."/>
            <person name="Stefanini M."/>
            <person name="Chen Y."/>
            <person name="Segala C."/>
            <person name="Davenport C."/>
            <person name="Dematte L."/>
            <person name="Mraz A."/>
            <person name="Battilana J."/>
            <person name="Stormo K."/>
            <person name="Costa F."/>
            <person name="Tao Q."/>
            <person name="Si-Ammour A."/>
            <person name="Harkins T."/>
            <person name="Lackey A."/>
            <person name="Perbost C."/>
            <person name="Taillon B."/>
            <person name="Stella A."/>
            <person name="Solovyev V."/>
            <person name="Fawcett J.A."/>
            <person name="Sterck L."/>
            <person name="Vandepoele K."/>
            <person name="Grando S.M."/>
            <person name="Toppo S."/>
            <person name="Moser C."/>
            <person name="Lanchbury J."/>
            <person name="Bogden R."/>
            <person name="Skolnick M."/>
            <person name="Sgaramella V."/>
            <person name="Bhatnagar S.K."/>
            <person name="Fontana P."/>
            <person name="Gutin A."/>
            <person name="Van de Peer Y."/>
            <person name="Salamini F."/>
            <person name="Viola R."/>
        </authorList>
    </citation>
    <scope>NUCLEOTIDE SEQUENCE</scope>
</reference>